<dbReference type="Gene3D" id="3.30.1540.20">
    <property type="entry name" value="MutL, C-terminal domain, dimerisation subdomain"/>
    <property type="match status" value="1"/>
</dbReference>
<feature type="compositionally biased region" description="Polar residues" evidence="6">
    <location>
        <begin position="376"/>
        <end position="385"/>
    </location>
</feature>
<comment type="similarity">
    <text evidence="1 5">Belongs to the DNA mismatch repair MutL/HexB family.</text>
</comment>
<protein>
    <recommendedName>
        <fullName evidence="2 5">DNA mismatch repair protein MutL</fullName>
    </recommendedName>
</protein>
<comment type="function">
    <text evidence="5">This protein is involved in the repair of mismatches in DNA. It is required for dam-dependent methyl-directed DNA mismatch repair. May act as a 'molecular matchmaker', a protein that promotes the formation of a stable complex between two or more DNA-binding proteins in an ATP-dependent manner without itself being part of a final effector complex.</text>
</comment>
<feature type="region of interest" description="Disordered" evidence="6">
    <location>
        <begin position="369"/>
        <end position="389"/>
    </location>
</feature>
<dbReference type="CDD" id="cd00782">
    <property type="entry name" value="MutL_Trans"/>
    <property type="match status" value="1"/>
</dbReference>
<dbReference type="NCBIfam" id="TIGR00585">
    <property type="entry name" value="mutl"/>
    <property type="match status" value="1"/>
</dbReference>
<dbReference type="GO" id="GO:0005524">
    <property type="term" value="F:ATP binding"/>
    <property type="evidence" value="ECO:0007669"/>
    <property type="project" value="InterPro"/>
</dbReference>
<evidence type="ECO:0000259" key="8">
    <source>
        <dbReference type="SMART" id="SM01340"/>
    </source>
</evidence>
<dbReference type="SUPFAM" id="SSF118116">
    <property type="entry name" value="DNA mismatch repair protein MutL"/>
    <property type="match status" value="1"/>
</dbReference>
<evidence type="ECO:0000313" key="10">
    <source>
        <dbReference type="Proteomes" id="UP000249300"/>
    </source>
</evidence>
<dbReference type="GO" id="GO:0140664">
    <property type="term" value="F:ATP-dependent DNA damage sensor activity"/>
    <property type="evidence" value="ECO:0007669"/>
    <property type="project" value="InterPro"/>
</dbReference>
<evidence type="ECO:0000259" key="7">
    <source>
        <dbReference type="SMART" id="SM00853"/>
    </source>
</evidence>
<dbReference type="InterPro" id="IPR020667">
    <property type="entry name" value="DNA_mismatch_repair_MutL"/>
</dbReference>
<dbReference type="Proteomes" id="UP000249300">
    <property type="component" value="Chromosome 1"/>
</dbReference>
<dbReference type="Pfam" id="PF01119">
    <property type="entry name" value="DNA_mis_repair"/>
    <property type="match status" value="1"/>
</dbReference>
<dbReference type="SMART" id="SM01340">
    <property type="entry name" value="DNA_mis_repair"/>
    <property type="match status" value="1"/>
</dbReference>
<name>A0A2X4PL33_9PORP</name>
<dbReference type="PANTHER" id="PTHR10073:SF12">
    <property type="entry name" value="DNA MISMATCH REPAIR PROTEIN MLH1"/>
    <property type="match status" value="1"/>
</dbReference>
<dbReference type="GO" id="GO:0030983">
    <property type="term" value="F:mismatched DNA binding"/>
    <property type="evidence" value="ECO:0007669"/>
    <property type="project" value="InterPro"/>
</dbReference>
<dbReference type="InterPro" id="IPR014762">
    <property type="entry name" value="DNA_mismatch_repair_CS"/>
</dbReference>
<accession>A0A2X4PL33</accession>
<dbReference type="Pfam" id="PF13589">
    <property type="entry name" value="HATPase_c_3"/>
    <property type="match status" value="1"/>
</dbReference>
<dbReference type="SUPFAM" id="SSF54211">
    <property type="entry name" value="Ribosomal protein S5 domain 2-like"/>
    <property type="match status" value="1"/>
</dbReference>
<keyword evidence="3 5" id="KW-0227">DNA damage</keyword>
<dbReference type="KEGG" id="pcre:NCTC12858_00893"/>
<dbReference type="GO" id="GO:0006298">
    <property type="term" value="P:mismatch repair"/>
    <property type="evidence" value="ECO:0007669"/>
    <property type="project" value="UniProtKB-UniRule"/>
</dbReference>
<dbReference type="GO" id="GO:0016887">
    <property type="term" value="F:ATP hydrolysis activity"/>
    <property type="evidence" value="ECO:0007669"/>
    <property type="project" value="InterPro"/>
</dbReference>
<dbReference type="GO" id="GO:0032300">
    <property type="term" value="C:mismatch repair complex"/>
    <property type="evidence" value="ECO:0007669"/>
    <property type="project" value="InterPro"/>
</dbReference>
<keyword evidence="10" id="KW-1185">Reference proteome</keyword>
<evidence type="ECO:0000256" key="6">
    <source>
        <dbReference type="SAM" id="MobiDB-lite"/>
    </source>
</evidence>
<dbReference type="CDD" id="cd16926">
    <property type="entry name" value="HATPase_MutL-MLH-PMS-like"/>
    <property type="match status" value="1"/>
</dbReference>
<evidence type="ECO:0000313" key="9">
    <source>
        <dbReference type="EMBL" id="SQH73055.1"/>
    </source>
</evidence>
<dbReference type="InterPro" id="IPR020568">
    <property type="entry name" value="Ribosomal_Su5_D2-typ_SF"/>
</dbReference>
<dbReference type="Pfam" id="PF08676">
    <property type="entry name" value="MutL_C"/>
    <property type="match status" value="1"/>
</dbReference>
<dbReference type="PROSITE" id="PS00058">
    <property type="entry name" value="DNA_MISMATCH_REPAIR_1"/>
    <property type="match status" value="1"/>
</dbReference>
<proteinExistence type="inferred from homology"/>
<dbReference type="SUPFAM" id="SSF55874">
    <property type="entry name" value="ATPase domain of HSP90 chaperone/DNA topoisomerase II/histidine kinase"/>
    <property type="match status" value="1"/>
</dbReference>
<feature type="domain" description="DNA mismatch repair protein S5" evidence="8">
    <location>
        <begin position="209"/>
        <end position="327"/>
    </location>
</feature>
<dbReference type="InterPro" id="IPR014790">
    <property type="entry name" value="MutL_C"/>
</dbReference>
<dbReference type="InterPro" id="IPR037198">
    <property type="entry name" value="MutL_C_sf"/>
</dbReference>
<dbReference type="InterPro" id="IPR013507">
    <property type="entry name" value="DNA_mismatch_S5_2-like"/>
</dbReference>
<feature type="domain" description="MutL C-terminal dimerisation" evidence="7">
    <location>
        <begin position="464"/>
        <end position="605"/>
    </location>
</feature>
<organism evidence="9 10">
    <name type="scientific">Porphyromonas crevioricanis</name>
    <dbReference type="NCBI Taxonomy" id="393921"/>
    <lineage>
        <taxon>Bacteria</taxon>
        <taxon>Pseudomonadati</taxon>
        <taxon>Bacteroidota</taxon>
        <taxon>Bacteroidia</taxon>
        <taxon>Bacteroidales</taxon>
        <taxon>Porphyromonadaceae</taxon>
        <taxon>Porphyromonas</taxon>
    </lineage>
</organism>
<dbReference type="InterPro" id="IPR002099">
    <property type="entry name" value="MutL/Mlh/PMS"/>
</dbReference>
<dbReference type="Gene3D" id="3.30.1370.100">
    <property type="entry name" value="MutL, C-terminal domain, regulatory subdomain"/>
    <property type="match status" value="1"/>
</dbReference>
<dbReference type="HAMAP" id="MF_00149">
    <property type="entry name" value="DNA_mis_repair"/>
    <property type="match status" value="1"/>
</dbReference>
<dbReference type="InterPro" id="IPR042121">
    <property type="entry name" value="MutL_C_regsub"/>
</dbReference>
<dbReference type="SMART" id="SM00853">
    <property type="entry name" value="MutL_C"/>
    <property type="match status" value="1"/>
</dbReference>
<dbReference type="EMBL" id="LS483447">
    <property type="protein sequence ID" value="SQH73055.1"/>
    <property type="molecule type" value="Genomic_DNA"/>
</dbReference>
<dbReference type="InterPro" id="IPR042120">
    <property type="entry name" value="MutL_C_dimsub"/>
</dbReference>
<evidence type="ECO:0000256" key="2">
    <source>
        <dbReference type="ARBA" id="ARBA00021975"/>
    </source>
</evidence>
<dbReference type="RefSeq" id="WP_023939587.1">
    <property type="nucleotide sequence ID" value="NZ_LS483447.1"/>
</dbReference>
<sequence>MSDIIHLLPDSIANQIAAGEVIQRPASVIKELVENALDAHATHVRIELSEAGRDLIRVIDNGIGMSATDARMAFERHATSKISKVEDLFSLHTKGFRGEALASIAAVSQVELITRPEDEELGIKLCISGSELVASEPCTAPVGSIFSIKNLFYNIPARRKFLKSNDTELRNILQEIERIVLVHPEISFEVQHNGQQIYNLEKSSTKLRIIDTLGKKYDKDLISIVLDGPIFKIEGFVGRPEGARKRGAKQFFFVNNRFMRHAFFHKAVLSAYEGIVRPGEQPNYFIYLTVDPASIDVNIHPAKTEIKFEDEQSIFRFLHNLTREGLASAHAIPTIDFEAQHTISIPPYRGVEKGDLTLPAVDLDPSYNPFDVPATRGTTTKNSPDLSEESNIPWADLFKQIRGKHHPSESYSPEQLKDSAKQSHPMYDMPFPAGRYTSITCMSQANAASELFDPPTSSSPSLRPFYLYGDRYLITTRPEGLALVDYHRAHERVLYDHFLEQCRRGKIEQQQLLFPDTLSFPTSDHAKLPPILEQLRKVGFDLSPCGENYSLTAAPLIIATDAGDIVTEIIQAYLDGVLCSAEEEVCKAIAHKIASLRAWPYGRQLCEEEALKLLSDLFALPDATYTAGGKLIVSIIEEAEIQSRFGR</sequence>
<dbReference type="InterPro" id="IPR038973">
    <property type="entry name" value="MutL/Mlh/Pms-like"/>
</dbReference>
<dbReference type="FunFam" id="3.30.565.10:FF:000003">
    <property type="entry name" value="DNA mismatch repair endonuclease MutL"/>
    <property type="match status" value="1"/>
</dbReference>
<evidence type="ECO:0000256" key="3">
    <source>
        <dbReference type="ARBA" id="ARBA00022763"/>
    </source>
</evidence>
<evidence type="ECO:0000256" key="5">
    <source>
        <dbReference type="HAMAP-Rule" id="MF_00149"/>
    </source>
</evidence>
<dbReference type="AlphaFoldDB" id="A0A2X4PL33"/>
<dbReference type="InterPro" id="IPR014721">
    <property type="entry name" value="Ribsml_uS5_D2-typ_fold_subgr"/>
</dbReference>
<gene>
    <name evidence="5 9" type="primary">mutL</name>
    <name evidence="9" type="ORF">NCTC12858_00893</name>
</gene>
<reference evidence="9 10" key="1">
    <citation type="submission" date="2018-06" db="EMBL/GenBank/DDBJ databases">
        <authorList>
            <consortium name="Pathogen Informatics"/>
            <person name="Doyle S."/>
        </authorList>
    </citation>
    <scope>NUCLEOTIDE SEQUENCE [LARGE SCALE GENOMIC DNA]</scope>
    <source>
        <strain evidence="9 10">NCTC12858</strain>
    </source>
</reference>
<keyword evidence="4 5" id="KW-0234">DNA repair</keyword>
<dbReference type="InterPro" id="IPR036890">
    <property type="entry name" value="HATPase_C_sf"/>
</dbReference>
<dbReference type="Gene3D" id="3.30.230.10">
    <property type="match status" value="1"/>
</dbReference>
<dbReference type="Gene3D" id="3.30.565.10">
    <property type="entry name" value="Histidine kinase-like ATPase, C-terminal domain"/>
    <property type="match status" value="1"/>
</dbReference>
<evidence type="ECO:0000256" key="4">
    <source>
        <dbReference type="ARBA" id="ARBA00023204"/>
    </source>
</evidence>
<evidence type="ECO:0000256" key="1">
    <source>
        <dbReference type="ARBA" id="ARBA00006082"/>
    </source>
</evidence>
<dbReference type="PANTHER" id="PTHR10073">
    <property type="entry name" value="DNA MISMATCH REPAIR PROTEIN MLH, PMS, MUTL"/>
    <property type="match status" value="1"/>
</dbReference>